<gene>
    <name evidence="1" type="ORF">CAMP_LOCUS13301</name>
</gene>
<protein>
    <submittedName>
        <fullName evidence="1">Uncharacterized protein</fullName>
    </submittedName>
</protein>
<dbReference type="AlphaFoldDB" id="A0A9P1IT98"/>
<comment type="caution">
    <text evidence="1">The sequence shown here is derived from an EMBL/GenBank/DDBJ whole genome shotgun (WGS) entry which is preliminary data.</text>
</comment>
<evidence type="ECO:0000313" key="1">
    <source>
        <dbReference type="EMBL" id="CAI5450664.1"/>
    </source>
</evidence>
<sequence length="128" mass="15084">MSFASFYRKRCAQKFILAYFKHITLRNPNIYHEDFQKIEKGVLTQTYQGAVNSLLSLSSENLEPYYSSLDAMLNYSYLEWEIEFQTIFVRQRENGLLEIRLDHSDSSFFLKSDENVEGGFKIVLIVVF</sequence>
<evidence type="ECO:0000313" key="2">
    <source>
        <dbReference type="Proteomes" id="UP001152747"/>
    </source>
</evidence>
<reference evidence="1" key="1">
    <citation type="submission" date="2022-11" db="EMBL/GenBank/DDBJ databases">
        <authorList>
            <person name="Kikuchi T."/>
        </authorList>
    </citation>
    <scope>NUCLEOTIDE SEQUENCE</scope>
    <source>
        <strain evidence="1">PS1010</strain>
    </source>
</reference>
<proteinExistence type="predicted"/>
<dbReference type="Proteomes" id="UP001152747">
    <property type="component" value="Unassembled WGS sequence"/>
</dbReference>
<accession>A0A9P1IT98</accession>
<name>A0A9P1IT98_9PELO</name>
<dbReference type="EMBL" id="CANHGI010000005">
    <property type="protein sequence ID" value="CAI5450664.1"/>
    <property type="molecule type" value="Genomic_DNA"/>
</dbReference>
<organism evidence="1 2">
    <name type="scientific">Caenorhabditis angaria</name>
    <dbReference type="NCBI Taxonomy" id="860376"/>
    <lineage>
        <taxon>Eukaryota</taxon>
        <taxon>Metazoa</taxon>
        <taxon>Ecdysozoa</taxon>
        <taxon>Nematoda</taxon>
        <taxon>Chromadorea</taxon>
        <taxon>Rhabditida</taxon>
        <taxon>Rhabditina</taxon>
        <taxon>Rhabditomorpha</taxon>
        <taxon>Rhabditoidea</taxon>
        <taxon>Rhabditidae</taxon>
        <taxon>Peloderinae</taxon>
        <taxon>Caenorhabditis</taxon>
    </lineage>
</organism>
<keyword evidence="2" id="KW-1185">Reference proteome</keyword>